<dbReference type="Gene3D" id="1.20.1260.100">
    <property type="entry name" value="TspO/MBR protein"/>
    <property type="match status" value="1"/>
</dbReference>
<dbReference type="GO" id="GO:0016020">
    <property type="term" value="C:membrane"/>
    <property type="evidence" value="ECO:0007669"/>
    <property type="project" value="UniProtKB-SubCell"/>
</dbReference>
<name>A0A0R0CC56_9GAMM</name>
<dbReference type="PATRIC" id="fig|405444.3.peg.732"/>
<dbReference type="PANTHER" id="PTHR10057">
    <property type="entry name" value="PERIPHERAL-TYPE BENZODIAZEPINE RECEPTOR"/>
    <property type="match status" value="1"/>
</dbReference>
<dbReference type="RefSeq" id="WP_057633270.1">
    <property type="nucleotide sequence ID" value="NZ_LDJI01000015.1"/>
</dbReference>
<dbReference type="Proteomes" id="UP000050864">
    <property type="component" value="Unassembled WGS sequence"/>
</dbReference>
<feature type="transmembrane region" description="Helical" evidence="6">
    <location>
        <begin position="133"/>
        <end position="154"/>
    </location>
</feature>
<dbReference type="STRING" id="405444.ABB26_08645"/>
<dbReference type="FunFam" id="1.20.1260.100:FF:000001">
    <property type="entry name" value="translocator protein 2"/>
    <property type="match status" value="1"/>
</dbReference>
<accession>A0A0R0CC56</accession>
<dbReference type="AlphaFoldDB" id="A0A0R0CC56"/>
<evidence type="ECO:0000313" key="7">
    <source>
        <dbReference type="EMBL" id="KRG64242.1"/>
    </source>
</evidence>
<sequence length="161" mass="17541">MQMRGQLLGLSGWALITFLAAALGARASISAASFYANLALPAWAPPASLFGPVWSALYALMALAAFLVWRERGWGAAAPALMLYLLQLSLNTLWSWLFFGWKQGALAFADILLLLVLIVATLIAFWRIHKLAACLLLPYLAWVSFASVLNHAVWQANPGLL</sequence>
<dbReference type="InterPro" id="IPR004307">
    <property type="entry name" value="TspO_MBR"/>
</dbReference>
<comment type="subcellular location">
    <subcellularLocation>
        <location evidence="1">Membrane</location>
        <topology evidence="1">Multi-pass membrane protein</topology>
    </subcellularLocation>
</comment>
<keyword evidence="8" id="KW-1185">Reference proteome</keyword>
<feature type="transmembrane region" description="Helical" evidence="6">
    <location>
        <begin position="105"/>
        <end position="126"/>
    </location>
</feature>
<dbReference type="CDD" id="cd15904">
    <property type="entry name" value="TSPO_MBR"/>
    <property type="match status" value="1"/>
</dbReference>
<dbReference type="PIRSF" id="PIRSF005859">
    <property type="entry name" value="PBR"/>
    <property type="match status" value="1"/>
</dbReference>
<dbReference type="OrthoDB" id="9795496at2"/>
<evidence type="ECO:0000313" key="8">
    <source>
        <dbReference type="Proteomes" id="UP000050864"/>
    </source>
</evidence>
<organism evidence="7 8">
    <name type="scientific">Stenotrophomonas humi</name>
    <dbReference type="NCBI Taxonomy" id="405444"/>
    <lineage>
        <taxon>Bacteria</taxon>
        <taxon>Pseudomonadati</taxon>
        <taxon>Pseudomonadota</taxon>
        <taxon>Gammaproteobacteria</taxon>
        <taxon>Lysobacterales</taxon>
        <taxon>Lysobacteraceae</taxon>
        <taxon>Stenotrophomonas</taxon>
    </lineage>
</organism>
<evidence type="ECO:0000256" key="3">
    <source>
        <dbReference type="ARBA" id="ARBA00022692"/>
    </source>
</evidence>
<proteinExistence type="inferred from homology"/>
<reference evidence="7 8" key="1">
    <citation type="submission" date="2015-05" db="EMBL/GenBank/DDBJ databases">
        <title>Genome sequencing and analysis of members of genus Stenotrophomonas.</title>
        <authorList>
            <person name="Patil P.P."/>
            <person name="Midha S."/>
            <person name="Patil P.B."/>
        </authorList>
    </citation>
    <scope>NUCLEOTIDE SEQUENCE [LARGE SCALE GENOMIC DNA]</scope>
    <source>
        <strain evidence="7 8">DSM 18929</strain>
    </source>
</reference>
<dbReference type="InterPro" id="IPR038330">
    <property type="entry name" value="TspO/MBR-related_sf"/>
</dbReference>
<evidence type="ECO:0000256" key="1">
    <source>
        <dbReference type="ARBA" id="ARBA00004141"/>
    </source>
</evidence>
<comment type="similarity">
    <text evidence="2">Belongs to the TspO/BZRP family.</text>
</comment>
<keyword evidence="3 6" id="KW-0812">Transmembrane</keyword>
<keyword evidence="5 6" id="KW-0472">Membrane</keyword>
<dbReference type="GO" id="GO:0033013">
    <property type="term" value="P:tetrapyrrole metabolic process"/>
    <property type="evidence" value="ECO:0007669"/>
    <property type="project" value="UniProtKB-ARBA"/>
</dbReference>
<feature type="transmembrane region" description="Helical" evidence="6">
    <location>
        <begin position="47"/>
        <end position="69"/>
    </location>
</feature>
<evidence type="ECO:0000256" key="4">
    <source>
        <dbReference type="ARBA" id="ARBA00022989"/>
    </source>
</evidence>
<gene>
    <name evidence="7" type="ORF">ABB26_08645</name>
</gene>
<evidence type="ECO:0000256" key="5">
    <source>
        <dbReference type="ARBA" id="ARBA00023136"/>
    </source>
</evidence>
<dbReference type="Pfam" id="PF03073">
    <property type="entry name" value="TspO_MBR"/>
    <property type="match status" value="1"/>
</dbReference>
<keyword evidence="4 6" id="KW-1133">Transmembrane helix</keyword>
<evidence type="ECO:0000256" key="2">
    <source>
        <dbReference type="ARBA" id="ARBA00007524"/>
    </source>
</evidence>
<protein>
    <submittedName>
        <fullName evidence="7">Tryptophan-rich sensory protein</fullName>
    </submittedName>
</protein>
<evidence type="ECO:0000256" key="6">
    <source>
        <dbReference type="SAM" id="Phobius"/>
    </source>
</evidence>
<comment type="caution">
    <text evidence="7">The sequence shown here is derived from an EMBL/GenBank/DDBJ whole genome shotgun (WGS) entry which is preliminary data.</text>
</comment>
<dbReference type="PANTHER" id="PTHR10057:SF0">
    <property type="entry name" value="TRANSLOCATOR PROTEIN"/>
    <property type="match status" value="1"/>
</dbReference>
<feature type="transmembrane region" description="Helical" evidence="6">
    <location>
        <begin position="81"/>
        <end position="99"/>
    </location>
</feature>
<dbReference type="EMBL" id="LDJI01000015">
    <property type="protein sequence ID" value="KRG64242.1"/>
    <property type="molecule type" value="Genomic_DNA"/>
</dbReference>